<dbReference type="SUPFAM" id="SSF47413">
    <property type="entry name" value="lambda repressor-like DNA-binding domains"/>
    <property type="match status" value="1"/>
</dbReference>
<dbReference type="Pfam" id="PF01381">
    <property type="entry name" value="HTH_3"/>
    <property type="match status" value="1"/>
</dbReference>
<evidence type="ECO:0000313" key="4">
    <source>
        <dbReference type="Proteomes" id="UP000053464"/>
    </source>
</evidence>
<dbReference type="InterPro" id="IPR013430">
    <property type="entry name" value="Toxin_antidote_HigA"/>
</dbReference>
<dbReference type="Proteomes" id="UP000053464">
    <property type="component" value="Unassembled WGS sequence"/>
</dbReference>
<dbReference type="PANTHER" id="PTHR36924">
    <property type="entry name" value="ANTITOXIN HIGA-1"/>
    <property type="match status" value="1"/>
</dbReference>
<keyword evidence="4" id="KW-1185">Reference proteome</keyword>
<proteinExistence type="predicted"/>
<dbReference type="SMART" id="SM00530">
    <property type="entry name" value="HTH_XRE"/>
    <property type="match status" value="1"/>
</dbReference>
<dbReference type="AlphaFoldDB" id="A0A0G9MZB1"/>
<dbReference type="InterPro" id="IPR010982">
    <property type="entry name" value="Lambda_DNA-bd_dom_sf"/>
</dbReference>
<reference evidence="3 4" key="1">
    <citation type="submission" date="2015-04" db="EMBL/GenBank/DDBJ databases">
        <title>The draft genome sequence of Erythrobacter luteus KA37.</title>
        <authorList>
            <person name="Zhuang L."/>
            <person name="Liu Y."/>
            <person name="Shao Z."/>
        </authorList>
    </citation>
    <scope>NUCLEOTIDE SEQUENCE [LARGE SCALE GENOMIC DNA]</scope>
    <source>
        <strain evidence="3 4">KA37</strain>
    </source>
</reference>
<dbReference type="CDD" id="cd00093">
    <property type="entry name" value="HTH_XRE"/>
    <property type="match status" value="1"/>
</dbReference>
<dbReference type="EMBL" id="LBHB01000001">
    <property type="protein sequence ID" value="KLE35889.1"/>
    <property type="molecule type" value="Genomic_DNA"/>
</dbReference>
<dbReference type="PANTHER" id="PTHR36924:SF1">
    <property type="entry name" value="ANTITOXIN HIGA-1"/>
    <property type="match status" value="1"/>
</dbReference>
<gene>
    <name evidence="3" type="ORF">AAW00_05890</name>
</gene>
<evidence type="ECO:0000313" key="3">
    <source>
        <dbReference type="EMBL" id="KLE35889.1"/>
    </source>
</evidence>
<comment type="caution">
    <text evidence="3">The sequence shown here is derived from an EMBL/GenBank/DDBJ whole genome shotgun (WGS) entry which is preliminary data.</text>
</comment>
<protein>
    <recommendedName>
        <fullName evidence="2">HTH cro/C1-type domain-containing protein</fullName>
    </recommendedName>
</protein>
<sequence length="101" mass="11332">MRTHLTTPGDVLKNKVLKGMNVTQEQLANALGVSRISVNQILNSRRSITAEMAVRLAYVLDTSAEMWLNLQAQIDLAEAKRELSSELPKLERLRSSKITQQ</sequence>
<evidence type="ECO:0000259" key="2">
    <source>
        <dbReference type="PROSITE" id="PS50943"/>
    </source>
</evidence>
<organism evidence="3 4">
    <name type="scientific">Aurantiacibacter luteus</name>
    <dbReference type="NCBI Taxonomy" id="1581420"/>
    <lineage>
        <taxon>Bacteria</taxon>
        <taxon>Pseudomonadati</taxon>
        <taxon>Pseudomonadota</taxon>
        <taxon>Alphaproteobacteria</taxon>
        <taxon>Sphingomonadales</taxon>
        <taxon>Erythrobacteraceae</taxon>
        <taxon>Aurantiacibacter</taxon>
    </lineage>
</organism>
<accession>A0A0G9MZB1</accession>
<evidence type="ECO:0000256" key="1">
    <source>
        <dbReference type="ARBA" id="ARBA00023125"/>
    </source>
</evidence>
<feature type="domain" description="HTH cro/C1-type" evidence="2">
    <location>
        <begin position="18"/>
        <end position="67"/>
    </location>
</feature>
<dbReference type="Gene3D" id="1.10.260.40">
    <property type="entry name" value="lambda repressor-like DNA-binding domains"/>
    <property type="match status" value="1"/>
</dbReference>
<dbReference type="GO" id="GO:0003677">
    <property type="term" value="F:DNA binding"/>
    <property type="evidence" value="ECO:0007669"/>
    <property type="project" value="UniProtKB-KW"/>
</dbReference>
<dbReference type="InterPro" id="IPR001387">
    <property type="entry name" value="Cro/C1-type_HTH"/>
</dbReference>
<keyword evidence="1" id="KW-0238">DNA-binding</keyword>
<dbReference type="PATRIC" id="fig|1581420.6.peg.1189"/>
<name>A0A0G9MZB1_9SPHN</name>
<dbReference type="OrthoDB" id="3174593at2"/>
<dbReference type="PROSITE" id="PS50943">
    <property type="entry name" value="HTH_CROC1"/>
    <property type="match status" value="1"/>
</dbReference>
<dbReference type="NCBIfam" id="TIGR02607">
    <property type="entry name" value="antidote_HigA"/>
    <property type="match status" value="1"/>
</dbReference>